<accession>A0A0R3RGE9</accession>
<proteinExistence type="predicted"/>
<dbReference type="AlphaFoldDB" id="A0A0R3RGE9"/>
<dbReference type="Proteomes" id="UP000050640">
    <property type="component" value="Unplaced"/>
</dbReference>
<protein>
    <submittedName>
        <fullName evidence="2">ELMO domain-containing protein</fullName>
    </submittedName>
</protein>
<name>A0A0R3RGE9_9BILA</name>
<reference evidence="2" key="1">
    <citation type="submission" date="2017-02" db="UniProtKB">
        <authorList>
            <consortium name="WormBaseParasite"/>
        </authorList>
    </citation>
    <scope>IDENTIFICATION</scope>
</reference>
<evidence type="ECO:0000313" key="2">
    <source>
        <dbReference type="WBParaSite" id="EEL_0000048101-mRNA-1"/>
    </source>
</evidence>
<keyword evidence="1" id="KW-1185">Reference proteome</keyword>
<organism evidence="1 2">
    <name type="scientific">Elaeophora elaphi</name>
    <dbReference type="NCBI Taxonomy" id="1147741"/>
    <lineage>
        <taxon>Eukaryota</taxon>
        <taxon>Metazoa</taxon>
        <taxon>Ecdysozoa</taxon>
        <taxon>Nematoda</taxon>
        <taxon>Chromadorea</taxon>
        <taxon>Rhabditida</taxon>
        <taxon>Spirurina</taxon>
        <taxon>Spiruromorpha</taxon>
        <taxon>Filarioidea</taxon>
        <taxon>Onchocercidae</taxon>
        <taxon>Elaeophora</taxon>
    </lineage>
</organism>
<dbReference type="WBParaSite" id="EEL_0000048101-mRNA-1">
    <property type="protein sequence ID" value="EEL_0000048101-mRNA-1"/>
    <property type="gene ID" value="EEL_0000048101"/>
</dbReference>
<evidence type="ECO:0000313" key="1">
    <source>
        <dbReference type="Proteomes" id="UP000050640"/>
    </source>
</evidence>
<sequence length="146" mass="16941">MSPNLRVQKGALCGMNGILSHPLNFSHLWLAEDYFGQENGLVSRLFSAERRPNVGFGLTLVRVVNTVLERTPGKCLKFYENAMRPADQSHNSDNDSIFRKNQSCKRTKIERAMVRFYEWIVLPIIFVRLKSSPYFQFDDMFYVIKA</sequence>